<dbReference type="Proteomes" id="UP000005408">
    <property type="component" value="Unassembled WGS sequence"/>
</dbReference>
<organism evidence="2 3">
    <name type="scientific">Magallana gigas</name>
    <name type="common">Pacific oyster</name>
    <name type="synonym">Crassostrea gigas</name>
    <dbReference type="NCBI Taxonomy" id="29159"/>
    <lineage>
        <taxon>Eukaryota</taxon>
        <taxon>Metazoa</taxon>
        <taxon>Spiralia</taxon>
        <taxon>Lophotrochozoa</taxon>
        <taxon>Mollusca</taxon>
        <taxon>Bivalvia</taxon>
        <taxon>Autobranchia</taxon>
        <taxon>Pteriomorphia</taxon>
        <taxon>Ostreida</taxon>
        <taxon>Ostreoidea</taxon>
        <taxon>Ostreidae</taxon>
        <taxon>Magallana</taxon>
    </lineage>
</organism>
<dbReference type="EnsemblMetazoa" id="G19188.4">
    <property type="protein sequence ID" value="G19188.4:cds"/>
    <property type="gene ID" value="G19188"/>
</dbReference>
<keyword evidence="1" id="KW-1133">Transmembrane helix</keyword>
<reference evidence="2" key="1">
    <citation type="submission" date="2022-08" db="UniProtKB">
        <authorList>
            <consortium name="EnsemblMetazoa"/>
        </authorList>
    </citation>
    <scope>IDENTIFICATION</scope>
    <source>
        <strain evidence="2">05x7-T-G4-1.051#20</strain>
    </source>
</reference>
<evidence type="ECO:0000313" key="3">
    <source>
        <dbReference type="Proteomes" id="UP000005408"/>
    </source>
</evidence>
<proteinExistence type="predicted"/>
<protein>
    <submittedName>
        <fullName evidence="2">Uncharacterized protein</fullName>
    </submittedName>
</protein>
<evidence type="ECO:0000313" key="2">
    <source>
        <dbReference type="EnsemblMetazoa" id="G19188.4:cds"/>
    </source>
</evidence>
<dbReference type="AlphaFoldDB" id="A0A8W8JLL5"/>
<keyword evidence="1" id="KW-0472">Membrane</keyword>
<feature type="transmembrane region" description="Helical" evidence="1">
    <location>
        <begin position="212"/>
        <end position="229"/>
    </location>
</feature>
<keyword evidence="1" id="KW-0812">Transmembrane</keyword>
<accession>A0A8W8JLL5</accession>
<keyword evidence="3" id="KW-1185">Reference proteome</keyword>
<name>A0A8W8JLL5_MAGGI</name>
<sequence>MKHEKEPRNKLYSLSLEPLEIAEFVSVLLPLFSEIEISHLYTDLRISIRKMPFKKLIFFCLHTVMNLRLFPASNTTEEACFQSIPTISIVDHCPKDFSEWMIAKDIKQCYWISQKCTKPERFEYHCLPDRYHKQFIEVCAPTKWIVGMNCPFYDMEKHIIEPNYNHKCKGQCPQYYCSSSVYEYPGCFERVQKKITKDVEGDNQECTCNQPVYFLLIILVVFLCLHLCFRIHEICQPNRFYRCFLKKSSTENDEESAELKLEQNKTEHFC</sequence>
<evidence type="ECO:0000256" key="1">
    <source>
        <dbReference type="SAM" id="Phobius"/>
    </source>
</evidence>